<dbReference type="PANTHER" id="PTHR10434">
    <property type="entry name" value="1-ACYL-SN-GLYCEROL-3-PHOSPHATE ACYLTRANSFERASE"/>
    <property type="match status" value="1"/>
</dbReference>
<dbReference type="InterPro" id="IPR002123">
    <property type="entry name" value="Plipid/glycerol_acylTrfase"/>
</dbReference>
<gene>
    <name evidence="6" type="ORF">FYC51_04410</name>
</gene>
<keyword evidence="1 6" id="KW-0808">Transferase</keyword>
<feature type="region of interest" description="Disordered" evidence="3">
    <location>
        <begin position="71"/>
        <end position="114"/>
    </location>
</feature>
<name>A0A5S4V1G9_9MICO</name>
<keyword evidence="7" id="KW-1185">Reference proteome</keyword>
<comment type="caution">
    <text evidence="6">The sequence shown here is derived from an EMBL/GenBank/DDBJ whole genome shotgun (WGS) entry which is preliminary data.</text>
</comment>
<evidence type="ECO:0000256" key="2">
    <source>
        <dbReference type="ARBA" id="ARBA00023315"/>
    </source>
</evidence>
<keyword evidence="4" id="KW-0472">Membrane</keyword>
<evidence type="ECO:0000313" key="6">
    <source>
        <dbReference type="EMBL" id="TYL52977.1"/>
    </source>
</evidence>
<keyword evidence="4" id="KW-1133">Transmembrane helix</keyword>
<feature type="transmembrane region" description="Helical" evidence="4">
    <location>
        <begin position="550"/>
        <end position="570"/>
    </location>
</feature>
<accession>A0A5S4V1G9</accession>
<protein>
    <submittedName>
        <fullName evidence="6">1-acyl-sn-glycerol-3-phosphate acyltransferase</fullName>
    </submittedName>
</protein>
<dbReference type="SUPFAM" id="SSF69593">
    <property type="entry name" value="Glycerol-3-phosphate (1)-acyltransferase"/>
    <property type="match status" value="1"/>
</dbReference>
<dbReference type="AlphaFoldDB" id="A0A5S4V1G9"/>
<keyword evidence="2 6" id="KW-0012">Acyltransferase</keyword>
<feature type="compositionally biased region" description="Basic and acidic residues" evidence="3">
    <location>
        <begin position="23"/>
        <end position="33"/>
    </location>
</feature>
<feature type="compositionally biased region" description="Basic and acidic residues" evidence="3">
    <location>
        <begin position="78"/>
        <end position="90"/>
    </location>
</feature>
<dbReference type="SMART" id="SM00563">
    <property type="entry name" value="PlsC"/>
    <property type="match status" value="1"/>
</dbReference>
<feature type="transmembrane region" description="Helical" evidence="4">
    <location>
        <begin position="663"/>
        <end position="683"/>
    </location>
</feature>
<evidence type="ECO:0000259" key="5">
    <source>
        <dbReference type="SMART" id="SM00563"/>
    </source>
</evidence>
<feature type="transmembrane region" description="Helical" evidence="4">
    <location>
        <begin position="389"/>
        <end position="406"/>
    </location>
</feature>
<evidence type="ECO:0000256" key="4">
    <source>
        <dbReference type="SAM" id="Phobius"/>
    </source>
</evidence>
<feature type="region of interest" description="Disordered" evidence="3">
    <location>
        <begin position="209"/>
        <end position="231"/>
    </location>
</feature>
<dbReference type="CDD" id="cd07989">
    <property type="entry name" value="LPLAT_AGPAT-like"/>
    <property type="match status" value="1"/>
</dbReference>
<reference evidence="6 7" key="1">
    <citation type="submission" date="2019-08" db="EMBL/GenBank/DDBJ databases">
        <authorList>
            <person name="Hu J."/>
        </authorList>
    </citation>
    <scope>NUCLEOTIDE SEQUENCE [LARGE SCALE GENOMIC DNA]</scope>
    <source>
        <strain evidence="6 7">NEAU-184</strain>
    </source>
</reference>
<evidence type="ECO:0000313" key="7">
    <source>
        <dbReference type="Proteomes" id="UP000325243"/>
    </source>
</evidence>
<evidence type="ECO:0000256" key="1">
    <source>
        <dbReference type="ARBA" id="ARBA00022679"/>
    </source>
</evidence>
<dbReference type="Pfam" id="PF01553">
    <property type="entry name" value="Acyltransferase"/>
    <property type="match status" value="1"/>
</dbReference>
<sequence>MVQGLCRGGRALRRCRRAAGQHRSRDARGAESRRRARELLQPVHDRVVDPQRGRAADRGAMDAAASRALARAGRHRHGDGGGHRAGDPARHRVQPAAARRPRADRRHGPRLGRLHGLVGHRDAARRAADLLRARPLVRRPTPWTPMVLARHHRDLPARLDDLHDGQRGTRREPRRQHLVVVSLRLPRPAHCGIRLGVHVHRWHPLRVPAARSRHHRHRSGSGAARRSSRRLDAAAHRWPAGLTSLARDSCSLTMTGSHLVLDTASLHLPAPPTERQVRRSGLVSYWRSKLWGLILSIVTDGVTTIPADAAEPVPLARKPPVPDGPLVVIANHASHADTAVLLATLGRSRPVRFVAAADYWFGTLRNKLVATWLVGIWPIRRDRNGMKDLLAAAPTVAAGIVVVVFPEGSRRRTAKLSGFKRGAFELAAASGAKVLPVGLVGAGDLLPAERKLIRRRPVEVRWGEPFSVENGHAEEAAAAASETIDELIEAPASQRPGRVWTRVRRMAFATAGLALITAWAFAEGIFWPLVAEMPLLLLVCTVGRSWRGPMLIAASAIASAAGILTTWWLVSHGVDTPTPLTTARMHETAMYELATDPSNAFAHQMFNGIPVKVYAHSAGALGMELHEVASSMLPRLARIGIVGCIGWIGGGLLSRYLKPCLGAVQAVCLTLFPVGLGLVIWWWS</sequence>
<feature type="compositionally biased region" description="Basic residues" evidence="3">
    <location>
        <begin position="99"/>
        <end position="113"/>
    </location>
</feature>
<evidence type="ECO:0000256" key="3">
    <source>
        <dbReference type="SAM" id="MobiDB-lite"/>
    </source>
</evidence>
<feature type="domain" description="Phospholipid/glycerol acyltransferase" evidence="5">
    <location>
        <begin position="326"/>
        <end position="442"/>
    </location>
</feature>
<dbReference type="EMBL" id="VSSB01000001">
    <property type="protein sequence ID" value="TYL52977.1"/>
    <property type="molecule type" value="Genomic_DNA"/>
</dbReference>
<feature type="transmembrane region" description="Helical" evidence="4">
    <location>
        <begin position="636"/>
        <end position="657"/>
    </location>
</feature>
<dbReference type="PANTHER" id="PTHR10434:SF11">
    <property type="entry name" value="1-ACYL-SN-GLYCEROL-3-PHOSPHATE ACYLTRANSFERASE"/>
    <property type="match status" value="1"/>
</dbReference>
<dbReference type="GO" id="GO:0003841">
    <property type="term" value="F:1-acylglycerol-3-phosphate O-acyltransferase activity"/>
    <property type="evidence" value="ECO:0007669"/>
    <property type="project" value="TreeGrafter"/>
</dbReference>
<organism evidence="6 7">
    <name type="scientific">Agromyces mariniharenae</name>
    <dbReference type="NCBI Taxonomy" id="2604423"/>
    <lineage>
        <taxon>Bacteria</taxon>
        <taxon>Bacillati</taxon>
        <taxon>Actinomycetota</taxon>
        <taxon>Actinomycetes</taxon>
        <taxon>Micrococcales</taxon>
        <taxon>Microbacteriaceae</taxon>
        <taxon>Agromyces</taxon>
    </lineage>
</organism>
<keyword evidence="4" id="KW-0812">Transmembrane</keyword>
<feature type="region of interest" description="Disordered" evidence="3">
    <location>
        <begin position="16"/>
        <end position="41"/>
    </location>
</feature>
<dbReference type="Proteomes" id="UP000325243">
    <property type="component" value="Unassembled WGS sequence"/>
</dbReference>
<feature type="transmembrane region" description="Helical" evidence="4">
    <location>
        <begin position="507"/>
        <end position="530"/>
    </location>
</feature>
<dbReference type="GO" id="GO:0006654">
    <property type="term" value="P:phosphatidic acid biosynthetic process"/>
    <property type="evidence" value="ECO:0007669"/>
    <property type="project" value="TreeGrafter"/>
</dbReference>
<proteinExistence type="predicted"/>